<keyword evidence="2" id="KW-0902">Two-component regulatory system</keyword>
<dbReference type="CDD" id="cd06170">
    <property type="entry name" value="LuxR_C_like"/>
    <property type="match status" value="1"/>
</dbReference>
<dbReference type="GO" id="GO:0006355">
    <property type="term" value="P:regulation of DNA-templated transcription"/>
    <property type="evidence" value="ECO:0007669"/>
    <property type="project" value="InterPro"/>
</dbReference>
<organism evidence="9 10">
    <name type="scientific">Brevifollis gellanilyticus</name>
    <dbReference type="NCBI Taxonomy" id="748831"/>
    <lineage>
        <taxon>Bacteria</taxon>
        <taxon>Pseudomonadati</taxon>
        <taxon>Verrucomicrobiota</taxon>
        <taxon>Verrucomicrobiia</taxon>
        <taxon>Verrucomicrobiales</taxon>
        <taxon>Verrucomicrobiaceae</taxon>
    </lineage>
</organism>
<name>A0A512M3E9_9BACT</name>
<evidence type="ECO:0000256" key="2">
    <source>
        <dbReference type="ARBA" id="ARBA00023012"/>
    </source>
</evidence>
<feature type="domain" description="HTH luxR-type" evidence="7">
    <location>
        <begin position="134"/>
        <end position="201"/>
    </location>
</feature>
<evidence type="ECO:0000256" key="1">
    <source>
        <dbReference type="ARBA" id="ARBA00022553"/>
    </source>
</evidence>
<dbReference type="InterPro" id="IPR016032">
    <property type="entry name" value="Sig_transdc_resp-reg_C-effctor"/>
</dbReference>
<dbReference type="CDD" id="cd17574">
    <property type="entry name" value="REC_OmpR"/>
    <property type="match status" value="1"/>
</dbReference>
<dbReference type="InterPro" id="IPR011006">
    <property type="entry name" value="CheY-like_superfamily"/>
</dbReference>
<evidence type="ECO:0000256" key="4">
    <source>
        <dbReference type="ARBA" id="ARBA00023125"/>
    </source>
</evidence>
<feature type="modified residue" description="4-aspartylphosphate" evidence="6">
    <location>
        <position position="51"/>
    </location>
</feature>
<dbReference type="GO" id="GO:0000156">
    <property type="term" value="F:phosphorelay response regulator activity"/>
    <property type="evidence" value="ECO:0007669"/>
    <property type="project" value="TreeGrafter"/>
</dbReference>
<sequence>MKILVIEDEPLTRENIALILRMEGYDTCTASDGGKGIAAAISEKPDLILCDITMPDTDGYSVLTQVRRNENLRHTPFIFLTARGDRADLRQGMNLGADDYLTKPASAAEIIDAIRARLQRETMRESGFSPDFSSPEPLQKLGITPREAEVLLWVAQGKSNGEIGAIIQATENTVKKHVQHIFEKLGVESRNAASLIALEKLSS</sequence>
<dbReference type="Gene3D" id="3.40.50.2300">
    <property type="match status" value="1"/>
</dbReference>
<evidence type="ECO:0000256" key="3">
    <source>
        <dbReference type="ARBA" id="ARBA00023015"/>
    </source>
</evidence>
<accession>A0A512M3E9</accession>
<dbReference type="Pfam" id="PF00072">
    <property type="entry name" value="Response_reg"/>
    <property type="match status" value="1"/>
</dbReference>
<dbReference type="PROSITE" id="PS50110">
    <property type="entry name" value="RESPONSE_REGULATORY"/>
    <property type="match status" value="1"/>
</dbReference>
<evidence type="ECO:0000256" key="6">
    <source>
        <dbReference type="PROSITE-ProRule" id="PRU00169"/>
    </source>
</evidence>
<keyword evidence="3" id="KW-0805">Transcription regulation</keyword>
<keyword evidence="4 9" id="KW-0238">DNA-binding</keyword>
<dbReference type="GO" id="GO:0000976">
    <property type="term" value="F:transcription cis-regulatory region binding"/>
    <property type="evidence" value="ECO:0007669"/>
    <property type="project" value="TreeGrafter"/>
</dbReference>
<keyword evidence="1 6" id="KW-0597">Phosphoprotein</keyword>
<dbReference type="PANTHER" id="PTHR48111:SF1">
    <property type="entry name" value="TWO-COMPONENT RESPONSE REGULATOR ORR33"/>
    <property type="match status" value="1"/>
</dbReference>
<comment type="caution">
    <text evidence="9">The sequence shown here is derived from an EMBL/GenBank/DDBJ whole genome shotgun (WGS) entry which is preliminary data.</text>
</comment>
<evidence type="ECO:0000259" key="7">
    <source>
        <dbReference type="PROSITE" id="PS50043"/>
    </source>
</evidence>
<dbReference type="PRINTS" id="PR00038">
    <property type="entry name" value="HTHLUXR"/>
</dbReference>
<protein>
    <submittedName>
        <fullName evidence="9">DNA-binding response regulator</fullName>
    </submittedName>
</protein>
<dbReference type="Pfam" id="PF00196">
    <property type="entry name" value="GerE"/>
    <property type="match status" value="1"/>
</dbReference>
<dbReference type="EMBL" id="BKAG01000002">
    <property type="protein sequence ID" value="GEP41274.1"/>
    <property type="molecule type" value="Genomic_DNA"/>
</dbReference>
<evidence type="ECO:0000313" key="9">
    <source>
        <dbReference type="EMBL" id="GEP41274.1"/>
    </source>
</evidence>
<dbReference type="GO" id="GO:0032993">
    <property type="term" value="C:protein-DNA complex"/>
    <property type="evidence" value="ECO:0007669"/>
    <property type="project" value="TreeGrafter"/>
</dbReference>
<evidence type="ECO:0000256" key="5">
    <source>
        <dbReference type="ARBA" id="ARBA00023163"/>
    </source>
</evidence>
<dbReference type="InterPro" id="IPR036388">
    <property type="entry name" value="WH-like_DNA-bd_sf"/>
</dbReference>
<dbReference type="InterPro" id="IPR001789">
    <property type="entry name" value="Sig_transdc_resp-reg_receiver"/>
</dbReference>
<keyword evidence="10" id="KW-1185">Reference proteome</keyword>
<gene>
    <name evidence="9" type="ORF">BGE01nite_05650</name>
</gene>
<dbReference type="Proteomes" id="UP000321577">
    <property type="component" value="Unassembled WGS sequence"/>
</dbReference>
<evidence type="ECO:0000259" key="8">
    <source>
        <dbReference type="PROSITE" id="PS50110"/>
    </source>
</evidence>
<proteinExistence type="predicted"/>
<dbReference type="RefSeq" id="WP_146848735.1">
    <property type="nucleotide sequence ID" value="NZ_BKAG01000002.1"/>
</dbReference>
<dbReference type="PANTHER" id="PTHR48111">
    <property type="entry name" value="REGULATOR OF RPOS"/>
    <property type="match status" value="1"/>
</dbReference>
<dbReference type="InterPro" id="IPR039420">
    <property type="entry name" value="WalR-like"/>
</dbReference>
<dbReference type="SMART" id="SM00421">
    <property type="entry name" value="HTH_LUXR"/>
    <property type="match status" value="1"/>
</dbReference>
<feature type="domain" description="Response regulatory" evidence="8">
    <location>
        <begin position="2"/>
        <end position="118"/>
    </location>
</feature>
<reference evidence="9 10" key="1">
    <citation type="submission" date="2019-07" db="EMBL/GenBank/DDBJ databases">
        <title>Whole genome shotgun sequence of Brevifollis gellanilyticus NBRC 108608.</title>
        <authorList>
            <person name="Hosoyama A."/>
            <person name="Uohara A."/>
            <person name="Ohji S."/>
            <person name="Ichikawa N."/>
        </authorList>
    </citation>
    <scope>NUCLEOTIDE SEQUENCE [LARGE SCALE GENOMIC DNA]</scope>
    <source>
        <strain evidence="9 10">NBRC 108608</strain>
    </source>
</reference>
<dbReference type="SMART" id="SM00448">
    <property type="entry name" value="REC"/>
    <property type="match status" value="1"/>
</dbReference>
<dbReference type="SUPFAM" id="SSF46894">
    <property type="entry name" value="C-terminal effector domain of the bipartite response regulators"/>
    <property type="match status" value="1"/>
</dbReference>
<dbReference type="AlphaFoldDB" id="A0A512M3E9"/>
<dbReference type="OrthoDB" id="9814495at2"/>
<dbReference type="SUPFAM" id="SSF52172">
    <property type="entry name" value="CheY-like"/>
    <property type="match status" value="1"/>
</dbReference>
<evidence type="ECO:0000313" key="10">
    <source>
        <dbReference type="Proteomes" id="UP000321577"/>
    </source>
</evidence>
<dbReference type="PROSITE" id="PS50043">
    <property type="entry name" value="HTH_LUXR_2"/>
    <property type="match status" value="1"/>
</dbReference>
<dbReference type="GO" id="GO:0005829">
    <property type="term" value="C:cytosol"/>
    <property type="evidence" value="ECO:0007669"/>
    <property type="project" value="TreeGrafter"/>
</dbReference>
<dbReference type="Gene3D" id="1.10.10.10">
    <property type="entry name" value="Winged helix-like DNA-binding domain superfamily/Winged helix DNA-binding domain"/>
    <property type="match status" value="1"/>
</dbReference>
<keyword evidence="5" id="KW-0804">Transcription</keyword>
<dbReference type="InterPro" id="IPR000792">
    <property type="entry name" value="Tscrpt_reg_LuxR_C"/>
</dbReference>